<evidence type="ECO:0000313" key="1">
    <source>
        <dbReference type="EMBL" id="ANX00888.1"/>
    </source>
</evidence>
<dbReference type="AlphaFoldDB" id="A0A1B1YJE1"/>
<proteinExistence type="predicted"/>
<reference evidence="1 2" key="1">
    <citation type="submission" date="2016-02" db="EMBL/GenBank/DDBJ databases">
        <title>Comparison of Clostridium stercorarium subspecies using comparative genomics and transcriptomics.</title>
        <authorList>
            <person name="Schellenberg J."/>
            <person name="Thallinger G."/>
            <person name="Levin D.B."/>
            <person name="Zhang X."/>
            <person name="Alvare G."/>
            <person name="Fristensky B."/>
            <person name="Sparling R."/>
        </authorList>
    </citation>
    <scope>NUCLEOTIDE SEQUENCE [LARGE SCALE GENOMIC DNA]</scope>
    <source>
        <strain evidence="1 2">DSM 9219</strain>
    </source>
</reference>
<protein>
    <submittedName>
        <fullName evidence="1">Uncharacterized protein</fullName>
    </submittedName>
</protein>
<dbReference type="InterPro" id="IPR036390">
    <property type="entry name" value="WH_DNA-bd_sf"/>
</dbReference>
<gene>
    <name evidence="1" type="ORF">CSTERLE_04460</name>
</gene>
<evidence type="ECO:0000313" key="2">
    <source>
        <dbReference type="Proteomes" id="UP000092931"/>
    </source>
</evidence>
<dbReference type="InterPro" id="IPR036388">
    <property type="entry name" value="WH-like_DNA-bd_sf"/>
</dbReference>
<dbReference type="Pfam" id="PF13730">
    <property type="entry name" value="HTH_36"/>
    <property type="match status" value="1"/>
</dbReference>
<dbReference type="Proteomes" id="UP000092931">
    <property type="component" value="Chromosome"/>
</dbReference>
<organism evidence="1 2">
    <name type="scientific">Thermoclostridium stercorarium subsp. leptospartum DSM 9219</name>
    <dbReference type="NCBI Taxonomy" id="1346611"/>
    <lineage>
        <taxon>Bacteria</taxon>
        <taxon>Bacillati</taxon>
        <taxon>Bacillota</taxon>
        <taxon>Clostridia</taxon>
        <taxon>Eubacteriales</taxon>
        <taxon>Oscillospiraceae</taxon>
        <taxon>Thermoclostridium</taxon>
    </lineage>
</organism>
<dbReference type="Gene3D" id="1.10.10.10">
    <property type="entry name" value="Winged helix-like DNA-binding domain superfamily/Winged helix DNA-binding domain"/>
    <property type="match status" value="1"/>
</dbReference>
<accession>A0A1B1YJE1</accession>
<dbReference type="EMBL" id="CP014673">
    <property type="protein sequence ID" value="ANX00888.1"/>
    <property type="molecule type" value="Genomic_DNA"/>
</dbReference>
<dbReference type="SUPFAM" id="SSF46785">
    <property type="entry name" value="Winged helix' DNA-binding domain"/>
    <property type="match status" value="1"/>
</dbReference>
<name>A0A1B1YJE1_THEST</name>
<sequence length="271" mass="31715">MTKRRIPGMAILRDIQRQKEEKKQLQKEMFRQVYNRPKEKAFSDIDQLNMDSFRAIPKSVILDYGLSKAALAVYPVLCCEADFEKDEAFQTSQKNIARFAGVSENSVRNALKELENARLLTKEKVTDGPRHFYIYRVGFFCKPILDKARQYGGAIYFYNCIIDNGIWANLPLGAKAIYLFLRAEAKQDLDIYSEIEGIMTGEFYEPMEYPEYIRNRKWDICETSLTEISKAVGVDRSKIGAYLEALERFRLIERVDRWIKVYLRPGRFLKH</sequence>